<feature type="region of interest" description="Disordered" evidence="1">
    <location>
        <begin position="352"/>
        <end position="409"/>
    </location>
</feature>
<feature type="compositionally biased region" description="Acidic residues" evidence="1">
    <location>
        <begin position="1047"/>
        <end position="1059"/>
    </location>
</feature>
<evidence type="ECO:0000313" key="3">
    <source>
        <dbReference type="Proteomes" id="UP000663846"/>
    </source>
</evidence>
<feature type="compositionally biased region" description="Polar residues" evidence="1">
    <location>
        <begin position="133"/>
        <end position="161"/>
    </location>
</feature>
<feature type="compositionally biased region" description="Polar residues" evidence="1">
    <location>
        <begin position="1"/>
        <end position="17"/>
    </location>
</feature>
<feature type="compositionally biased region" description="Polar residues" evidence="1">
    <location>
        <begin position="766"/>
        <end position="787"/>
    </location>
</feature>
<evidence type="ECO:0000256" key="1">
    <source>
        <dbReference type="SAM" id="MobiDB-lite"/>
    </source>
</evidence>
<comment type="caution">
    <text evidence="2">The sequence shown here is derived from an EMBL/GenBank/DDBJ whole genome shotgun (WGS) entry which is preliminary data.</text>
</comment>
<feature type="compositionally biased region" description="Polar residues" evidence="1">
    <location>
        <begin position="659"/>
        <end position="673"/>
    </location>
</feature>
<reference evidence="2" key="1">
    <citation type="submission" date="2021-01" db="EMBL/GenBank/DDBJ databases">
        <authorList>
            <person name="Kaushik A."/>
        </authorList>
    </citation>
    <scope>NUCLEOTIDE SEQUENCE</scope>
    <source>
        <strain evidence="2">AG1-1C</strain>
    </source>
</reference>
<feature type="region of interest" description="Disordered" evidence="1">
    <location>
        <begin position="961"/>
        <end position="985"/>
    </location>
</feature>
<feature type="region of interest" description="Disordered" evidence="1">
    <location>
        <begin position="1"/>
        <end position="28"/>
    </location>
</feature>
<feature type="region of interest" description="Disordered" evidence="1">
    <location>
        <begin position="428"/>
        <end position="494"/>
    </location>
</feature>
<feature type="compositionally biased region" description="Polar residues" evidence="1">
    <location>
        <begin position="433"/>
        <end position="447"/>
    </location>
</feature>
<proteinExistence type="predicted"/>
<feature type="compositionally biased region" description="Basic and acidic residues" evidence="1">
    <location>
        <begin position="477"/>
        <end position="492"/>
    </location>
</feature>
<name>A0A8H2WUL4_9AGAM</name>
<feature type="compositionally biased region" description="Pro residues" evidence="1">
    <location>
        <begin position="360"/>
        <end position="372"/>
    </location>
</feature>
<sequence length="1180" mass="127676">MSTATSRTKSPWLQRTPNGGLRTSKASQSVLYGAVPVLARIDESSVGSVGAGPSRRRFGLDKQRSASTSSVPDSPPMVEVLPLTPTTPPHIRHHPYADARPSNSSDDDESSGEEVESRAPRVVVDGAEGSEGNGSNTRSISMSPRSARTINTSATDESTAQIVRAQRIHRARAHSHSIDEIRQLLSPPPDSTFHRSLPPPLHIEPSVLGNNSTLRPLPNEVSGPSILSPGTPGPASQLTPRSLSPVSPNPPPALPPRSTARRRPRMIVKDMGSLLEHINEDECDTRTRLNSLVRTARSVSLPGIARQCSDSDPNVVSLPPPPRPRNRALVRTVSAAVHAHTLSGTSMDLHSVSIQRSETPPTPALVLQPPPRRSSLSGIRESPPPTPSPKDRKYVPTLRIPPPSRRESLDHHRWSLYSLPLTPVGIPLPPSTATPNFPQSPQSTVFHTTKAESPPATPQRPSFLPSCKATSVNSSAIREDWPSPRPSEDRSNRLSTLSNPFGDFSFLRPLANNRVSGISFSSNVSGSSARSATEAESIPIGLHRATSQDADHDDFLLPVSPRSSWLRSGFEVDVHLPGAYEDEEDDESVTEESSEKSSILNGRERSKSVTLPYIPSSSLKKAARVLGISGGSLLYQHVHDPHFSSPSPMSSSPENPTPTATTGADTVQQSFLPSTAPPSAFSMGNLGRRLSKRSSPSSSERRRSEDVPRMSSQASGGLMARMDRFMGRTPSPAGRTRELESEDELPSPPPILTFPKATHGRKHSSSDPSAGLASTTLTGRPSTSNMRTAAERAELVKKTRKIQQMLGDVPPVPGTAGTAFYRVSRAARSEDSLVTPTSARGEVVMIGGSADVRGHRSTASLSSRPLLALSPALQTDGLLDIKTSGSGEDFSVALNEATAVPETDYVDLEEHEKDEDEDESVLSRRAKRAKVAKLNRYLGSRVPAHLVLGMNEETWDYEQGLPRARSEDEESGSVFSGKKKRRASDGDYPLLEEEINDLSVMSTEEKARAVRRKAKMEKMFGERPPQKLYQVQIGADGPSKSVSDHESEPEDEDEDEDDKSLEGTKGGAHYQSYRASFNSLAYFVSNADRDSLEGLYDIISGPSESDSAAQRNQFAARRKRAAKLSNFFGVSYRDLFGAVLDILESDVKEDKEEGSLSAAETQDLLRKLKSLKDKGQGISV</sequence>
<feature type="region of interest" description="Disordered" evidence="1">
    <location>
        <begin position="901"/>
        <end position="923"/>
    </location>
</feature>
<dbReference type="EMBL" id="CAJMWS010000303">
    <property type="protein sequence ID" value="CAE6401699.1"/>
    <property type="molecule type" value="Genomic_DNA"/>
</dbReference>
<dbReference type="Proteomes" id="UP000663846">
    <property type="component" value="Unassembled WGS sequence"/>
</dbReference>
<feature type="compositionally biased region" description="Acidic residues" evidence="1">
    <location>
        <begin position="580"/>
        <end position="592"/>
    </location>
</feature>
<organism evidence="2 3">
    <name type="scientific">Rhizoctonia solani</name>
    <dbReference type="NCBI Taxonomy" id="456999"/>
    <lineage>
        <taxon>Eukaryota</taxon>
        <taxon>Fungi</taxon>
        <taxon>Dikarya</taxon>
        <taxon>Basidiomycota</taxon>
        <taxon>Agaricomycotina</taxon>
        <taxon>Agaricomycetes</taxon>
        <taxon>Cantharellales</taxon>
        <taxon>Ceratobasidiaceae</taxon>
        <taxon>Rhizoctonia</taxon>
    </lineage>
</organism>
<feature type="compositionally biased region" description="Basic and acidic residues" evidence="1">
    <location>
        <begin position="1016"/>
        <end position="1025"/>
    </location>
</feature>
<gene>
    <name evidence="2" type="ORF">RDB_LOCUS55922</name>
</gene>
<feature type="region of interest" description="Disordered" evidence="1">
    <location>
        <begin position="639"/>
        <end position="789"/>
    </location>
</feature>
<feature type="compositionally biased region" description="Basic and acidic residues" evidence="1">
    <location>
        <begin position="699"/>
        <end position="708"/>
    </location>
</feature>
<protein>
    <submittedName>
        <fullName evidence="2">Uncharacterized protein</fullName>
    </submittedName>
</protein>
<feature type="compositionally biased region" description="Acidic residues" evidence="1">
    <location>
        <begin position="904"/>
        <end position="920"/>
    </location>
</feature>
<feature type="region of interest" description="Disordered" evidence="1">
    <location>
        <begin position="304"/>
        <end position="325"/>
    </location>
</feature>
<dbReference type="AlphaFoldDB" id="A0A8H2WUL4"/>
<feature type="compositionally biased region" description="Basic residues" evidence="1">
    <location>
        <begin position="166"/>
        <end position="175"/>
    </location>
</feature>
<feature type="region of interest" description="Disordered" evidence="1">
    <location>
        <begin position="577"/>
        <end position="603"/>
    </location>
</feature>
<accession>A0A8H2WUL4</accession>
<evidence type="ECO:0000313" key="2">
    <source>
        <dbReference type="EMBL" id="CAE6401699.1"/>
    </source>
</evidence>
<feature type="region of interest" description="Disordered" evidence="1">
    <location>
        <begin position="1016"/>
        <end position="1066"/>
    </location>
</feature>
<feature type="compositionally biased region" description="Low complexity" evidence="1">
    <location>
        <begin position="643"/>
        <end position="658"/>
    </location>
</feature>
<feature type="compositionally biased region" description="Acidic residues" evidence="1">
    <location>
        <begin position="105"/>
        <end position="114"/>
    </location>
</feature>
<feature type="region of interest" description="Disordered" evidence="1">
    <location>
        <begin position="41"/>
        <end position="263"/>
    </location>
</feature>